<protein>
    <submittedName>
        <fullName evidence="1">Uncharacterized protein</fullName>
    </submittedName>
</protein>
<comment type="caution">
    <text evidence="1">The sequence shown here is derived from an EMBL/GenBank/DDBJ whole genome shotgun (WGS) entry which is preliminary data.</text>
</comment>
<proteinExistence type="predicted"/>
<feature type="non-terminal residue" evidence="1">
    <location>
        <position position="1"/>
    </location>
</feature>
<reference evidence="1" key="1">
    <citation type="submission" date="2021-02" db="EMBL/GenBank/DDBJ databases">
        <authorList>
            <person name="Dougan E. K."/>
            <person name="Rhodes N."/>
            <person name="Thang M."/>
            <person name="Chan C."/>
        </authorList>
    </citation>
    <scope>NUCLEOTIDE SEQUENCE</scope>
</reference>
<dbReference type="Proteomes" id="UP000626109">
    <property type="component" value="Unassembled WGS sequence"/>
</dbReference>
<dbReference type="AlphaFoldDB" id="A0A813JHH6"/>
<accession>A0A813JHH6</accession>
<organism evidence="1 2">
    <name type="scientific">Polarella glacialis</name>
    <name type="common">Dinoflagellate</name>
    <dbReference type="NCBI Taxonomy" id="89957"/>
    <lineage>
        <taxon>Eukaryota</taxon>
        <taxon>Sar</taxon>
        <taxon>Alveolata</taxon>
        <taxon>Dinophyceae</taxon>
        <taxon>Suessiales</taxon>
        <taxon>Suessiaceae</taxon>
        <taxon>Polarella</taxon>
    </lineage>
</organism>
<name>A0A813JHH6_POLGL</name>
<dbReference type="EMBL" id="CAJNNW010025064">
    <property type="protein sequence ID" value="CAE8675439.1"/>
    <property type="molecule type" value="Genomic_DNA"/>
</dbReference>
<evidence type="ECO:0000313" key="2">
    <source>
        <dbReference type="Proteomes" id="UP000626109"/>
    </source>
</evidence>
<gene>
    <name evidence="1" type="ORF">PGLA2088_LOCUS19385</name>
</gene>
<evidence type="ECO:0000313" key="1">
    <source>
        <dbReference type="EMBL" id="CAE8675439.1"/>
    </source>
</evidence>
<sequence length="59" mass="6617">QDWSAAFAVYAMSSSSLRPIPRQPAAFLANLTENMKRVHETRGMTTFQIYEGPQLKDGT</sequence>